<name>A0A9N8DB88_9STRA</name>
<evidence type="ECO:0000313" key="3">
    <source>
        <dbReference type="Proteomes" id="UP001153069"/>
    </source>
</evidence>
<evidence type="ECO:0000313" key="2">
    <source>
        <dbReference type="EMBL" id="CAB9499687.1"/>
    </source>
</evidence>
<dbReference type="OrthoDB" id="56297at2759"/>
<gene>
    <name evidence="2" type="ORF">SEMRO_66_G037340.1</name>
</gene>
<feature type="compositionally biased region" description="Basic and acidic residues" evidence="1">
    <location>
        <begin position="540"/>
        <end position="586"/>
    </location>
</feature>
<feature type="compositionally biased region" description="Pro residues" evidence="1">
    <location>
        <begin position="449"/>
        <end position="462"/>
    </location>
</feature>
<dbReference type="AlphaFoldDB" id="A0A9N8DB88"/>
<organism evidence="2 3">
    <name type="scientific">Seminavis robusta</name>
    <dbReference type="NCBI Taxonomy" id="568900"/>
    <lineage>
        <taxon>Eukaryota</taxon>
        <taxon>Sar</taxon>
        <taxon>Stramenopiles</taxon>
        <taxon>Ochrophyta</taxon>
        <taxon>Bacillariophyta</taxon>
        <taxon>Bacillariophyceae</taxon>
        <taxon>Bacillariophycidae</taxon>
        <taxon>Naviculales</taxon>
        <taxon>Naviculaceae</taxon>
        <taxon>Seminavis</taxon>
    </lineage>
</organism>
<feature type="compositionally biased region" description="Polar residues" evidence="1">
    <location>
        <begin position="368"/>
        <end position="385"/>
    </location>
</feature>
<feature type="compositionally biased region" description="Basic and acidic residues" evidence="1">
    <location>
        <begin position="617"/>
        <end position="627"/>
    </location>
</feature>
<feature type="compositionally biased region" description="Pro residues" evidence="1">
    <location>
        <begin position="295"/>
        <end position="305"/>
    </location>
</feature>
<reference evidence="2" key="1">
    <citation type="submission" date="2020-06" db="EMBL/GenBank/DDBJ databases">
        <authorList>
            <consortium name="Plant Systems Biology data submission"/>
        </authorList>
    </citation>
    <scope>NUCLEOTIDE SEQUENCE</scope>
    <source>
        <strain evidence="2">D6</strain>
    </source>
</reference>
<feature type="compositionally biased region" description="Polar residues" evidence="1">
    <location>
        <begin position="423"/>
        <end position="434"/>
    </location>
</feature>
<dbReference type="Proteomes" id="UP001153069">
    <property type="component" value="Unassembled WGS sequence"/>
</dbReference>
<feature type="region of interest" description="Disordered" evidence="1">
    <location>
        <begin position="509"/>
        <end position="636"/>
    </location>
</feature>
<accession>A0A9N8DB88</accession>
<feature type="region of interest" description="Disordered" evidence="1">
    <location>
        <begin position="237"/>
        <end position="434"/>
    </location>
</feature>
<sequence length="1129" mass="125017">MDYTEYSANDDILALGFSFEKMQIQNHVLDPERGTSPSTPMGLYHDDDGDEGLRLAFDCDETLPDRFNDEMKHSDREVPTADLLGLGTEMPTIGLIDTTSPYFDPWPRASETVKSHIASEAKAQVPCSSVSLLREQVWTSTMSEDAIEVHLAGTGKDAVFHSNWKDPESPACQRDQRVPVKKQEGYPDEEMAAMKASTNPYHTQESKFDAARYGVIQDTDLWGSSLRNMTGRNALVTRTQTTTAEKSCRSSYLSDSSHEDDEDNDDPVAAAPSPFPISGAGPLPESRLSSERPTAPAPAPSPFPLPVDFTKNSPGWRAGQPASTRHQPTRPYASKGQDGTPRSFAPAPALDPLDGTVNLSTKRVDSAAVQQPASAKNKTSTTEASSGKYGSVQSLISSTTASAPSPFPLHRTMTMPSKERVESTTAKQPSSVAQKSTNTFANAVLNGPSRPPVPPAPCPSQPPVHSTPVPSLEGTKTLPCKKTVGSAIRDKPCSVQQVQVKPSSYASAVKGGLGRPEQAMRSAAHVASPHHLNRAASSDLADHNNKRARLELSREDAQEKHTAATRWDSGHSKVDREPRLHRDKQESLYPKHFQGEPNQSLQEKAPTRGSLPKRTARKDGHSKERKQYKNGHPTRNRVIQSETMPAREILVNEVCLVVDTSNETMKKLLAPLRPNVGTFCDLVSSASGRKLRLSILTPEKELDFTSDKAAVLSFSHDALRESDMNGARESDTYSVLAGLQQSLTRLKKLSWSGDSCQYVYIFTNLVAADIDDIVSKQKLLGVLRDLTAHLPRRAKVLVGRWKNDNDLLFEAIRTMPHHGFDFLNVKSMASHVVPDHALLHACFSSMTELKAQSRRVTIGEKHLGRFVHRRLKMDKEGDIVAKVTMYQAKPVETIQHITSNAEPDFVCKEIWMKRGMAENRLTKHRVLTFGKLGVEKGKWKEDVMLKSFKLDVIAGKTVPSNQDYYKSLAFVSAAARFLSCQYNSSHRPEHCDEIRFLNCYVIEASGRHWFAEHFVASERKDSSEFVEYMNAAGNWNEDVADESLLRFALTCFKLSGGDFMLTGLKGVRRGGFFVLTLPTLLSRNCVDPNISQCNKEYMKVCRKETKELLQELDAPRSPKRNNGMFGWFG</sequence>
<comment type="caution">
    <text evidence="2">The sequence shown here is derived from an EMBL/GenBank/DDBJ whole genome shotgun (WGS) entry which is preliminary data.</text>
</comment>
<keyword evidence="3" id="KW-1185">Reference proteome</keyword>
<feature type="region of interest" description="Disordered" evidence="1">
    <location>
        <begin position="447"/>
        <end position="473"/>
    </location>
</feature>
<dbReference type="EMBL" id="CAICTM010000065">
    <property type="protein sequence ID" value="CAB9499687.1"/>
    <property type="molecule type" value="Genomic_DNA"/>
</dbReference>
<evidence type="ECO:0000256" key="1">
    <source>
        <dbReference type="SAM" id="MobiDB-lite"/>
    </source>
</evidence>
<proteinExistence type="predicted"/>
<protein>
    <submittedName>
        <fullName evidence="2">Uncharacterized protein</fullName>
    </submittedName>
</protein>